<name>A0ABQ6AU80_9BRAD</name>
<proteinExistence type="predicted"/>
<accession>A0ABQ6AU80</accession>
<dbReference type="Proteomes" id="UP001156905">
    <property type="component" value="Unassembled WGS sequence"/>
</dbReference>
<dbReference type="EMBL" id="BSOW01000003">
    <property type="protein sequence ID" value="GLR84529.1"/>
    <property type="molecule type" value="Genomic_DNA"/>
</dbReference>
<dbReference type="RefSeq" id="WP_284262286.1">
    <property type="nucleotide sequence ID" value="NZ_BSOW01000003.1"/>
</dbReference>
<sequence>MSQAEYAPKPLPVLTRLAIALRRIPAVEFAFAKFKSLLRGRANDEPADVSEFQAPAEDVTKDDVARRAVEAETAQPDTVQAAPDGTEAAAARPVETDTVEAEEIKAPATDVAETATTETGAAAIGADEPVTTNVCDVTSPAMASDDLSGREIETVASGDLPVEVEIAEIEAAQTPLAAIESDEADSVETEDVETVARNADDVTAHVAPPEDSSEAVAAESDVLPLASAETGMIEVDAIETVPSEIKTGSEAAQPDAVGPDAIEPEAVGTAPALIETFETGGVDPDVAETLAATAVETDVEQLDLVAADTVETAPVEVISAKVDIAPAAITKPDDLCDRETLIRRRWKETGIRMWHGAGQSVLCIQGRIALLPPKPGESMPGYDRLEFRLIDGLITCEGFVVDPPEPPRFSQFA</sequence>
<reference evidence="3" key="1">
    <citation type="journal article" date="2019" name="Int. J. Syst. Evol. Microbiol.">
        <title>The Global Catalogue of Microorganisms (GCM) 10K type strain sequencing project: providing services to taxonomists for standard genome sequencing and annotation.</title>
        <authorList>
            <consortium name="The Broad Institute Genomics Platform"/>
            <consortium name="The Broad Institute Genome Sequencing Center for Infectious Disease"/>
            <person name="Wu L."/>
            <person name="Ma J."/>
        </authorList>
    </citation>
    <scope>NUCLEOTIDE SEQUENCE [LARGE SCALE GENOMIC DNA]</scope>
    <source>
        <strain evidence="3">NBRC 102520</strain>
    </source>
</reference>
<evidence type="ECO:0000256" key="1">
    <source>
        <dbReference type="SAM" id="MobiDB-lite"/>
    </source>
</evidence>
<evidence type="ECO:0000313" key="2">
    <source>
        <dbReference type="EMBL" id="GLR84529.1"/>
    </source>
</evidence>
<gene>
    <name evidence="2" type="ORF">GCM10007857_12390</name>
</gene>
<feature type="region of interest" description="Disordered" evidence="1">
    <location>
        <begin position="73"/>
        <end position="101"/>
    </location>
</feature>
<evidence type="ECO:0000313" key="3">
    <source>
        <dbReference type="Proteomes" id="UP001156905"/>
    </source>
</evidence>
<keyword evidence="3" id="KW-1185">Reference proteome</keyword>
<organism evidence="2 3">
    <name type="scientific">Bradyrhizobium iriomotense</name>
    <dbReference type="NCBI Taxonomy" id="441950"/>
    <lineage>
        <taxon>Bacteria</taxon>
        <taxon>Pseudomonadati</taxon>
        <taxon>Pseudomonadota</taxon>
        <taxon>Alphaproteobacteria</taxon>
        <taxon>Hyphomicrobiales</taxon>
        <taxon>Nitrobacteraceae</taxon>
        <taxon>Bradyrhizobium</taxon>
    </lineage>
</organism>
<protein>
    <submittedName>
        <fullName evidence="2">Uncharacterized protein</fullName>
    </submittedName>
</protein>
<comment type="caution">
    <text evidence="2">The sequence shown here is derived from an EMBL/GenBank/DDBJ whole genome shotgun (WGS) entry which is preliminary data.</text>
</comment>